<dbReference type="AlphaFoldDB" id="A0A4Q7ZQ69"/>
<feature type="region of interest" description="Disordered" evidence="2">
    <location>
        <begin position="175"/>
        <end position="229"/>
    </location>
</feature>
<comment type="caution">
    <text evidence="3">The sequence shown here is derived from an EMBL/GenBank/DDBJ whole genome shotgun (WGS) entry which is preliminary data.</text>
</comment>
<reference evidence="3 4" key="1">
    <citation type="submission" date="2019-02" db="EMBL/GenBank/DDBJ databases">
        <title>Sequencing the genomes of 1000 actinobacteria strains.</title>
        <authorList>
            <person name="Klenk H.-P."/>
        </authorList>
    </citation>
    <scope>NUCLEOTIDE SEQUENCE [LARGE SCALE GENOMIC DNA]</scope>
    <source>
        <strain evidence="3 4">DSM 45162</strain>
    </source>
</reference>
<evidence type="ECO:0000256" key="2">
    <source>
        <dbReference type="SAM" id="MobiDB-lite"/>
    </source>
</evidence>
<dbReference type="InterPro" id="IPR010998">
    <property type="entry name" value="Integrase_recombinase_N"/>
</dbReference>
<dbReference type="SUPFAM" id="SSF56349">
    <property type="entry name" value="DNA breaking-rejoining enzymes"/>
    <property type="match status" value="1"/>
</dbReference>
<dbReference type="InterPro" id="IPR011010">
    <property type="entry name" value="DNA_brk_join_enz"/>
</dbReference>
<evidence type="ECO:0000313" key="3">
    <source>
        <dbReference type="EMBL" id="RZU52683.1"/>
    </source>
</evidence>
<keyword evidence="4" id="KW-1185">Reference proteome</keyword>
<dbReference type="OrthoDB" id="1850235at2"/>
<dbReference type="EMBL" id="SHKY01000001">
    <property type="protein sequence ID" value="RZU52683.1"/>
    <property type="molecule type" value="Genomic_DNA"/>
</dbReference>
<dbReference type="RefSeq" id="WP_130511271.1">
    <property type="nucleotide sequence ID" value="NZ_SHKY01000001.1"/>
</dbReference>
<dbReference type="GO" id="GO:0003677">
    <property type="term" value="F:DNA binding"/>
    <property type="evidence" value="ECO:0007669"/>
    <property type="project" value="UniProtKB-KW"/>
</dbReference>
<proteinExistence type="predicted"/>
<evidence type="ECO:0000313" key="4">
    <source>
        <dbReference type="Proteomes" id="UP000292564"/>
    </source>
</evidence>
<name>A0A4Q7ZQ69_9ACTN</name>
<protein>
    <submittedName>
        <fullName evidence="3">Uncharacterized protein</fullName>
    </submittedName>
</protein>
<keyword evidence="1" id="KW-0238">DNA-binding</keyword>
<evidence type="ECO:0000256" key="1">
    <source>
        <dbReference type="ARBA" id="ARBA00023125"/>
    </source>
</evidence>
<organism evidence="3 4">
    <name type="scientific">Krasilnikovia cinnamomea</name>
    <dbReference type="NCBI Taxonomy" id="349313"/>
    <lineage>
        <taxon>Bacteria</taxon>
        <taxon>Bacillati</taxon>
        <taxon>Actinomycetota</taxon>
        <taxon>Actinomycetes</taxon>
        <taxon>Micromonosporales</taxon>
        <taxon>Micromonosporaceae</taxon>
        <taxon>Krasilnikovia</taxon>
    </lineage>
</organism>
<dbReference type="Proteomes" id="UP000292564">
    <property type="component" value="Unassembled WGS sequence"/>
</dbReference>
<dbReference type="Gene3D" id="1.10.150.130">
    <property type="match status" value="1"/>
</dbReference>
<sequence>MLGEVQVARVDAELLETFYARLRKCRDHCDGRRYVQHRTSQPHECDDRCRRHACVGLSASTIRQIHWILNGALDRAVRWKWIAINPAEQADKPALPHPDPQPPSVDEAARIVTEAWRDPDWGTFVDAETAAVPAEHKHRWQERLDALGLELRLVRVPTTVRRTSAGQRLYSRTAVECPPPVPARPDEPAAPQAREGRWPAGRGAGLPRHDTEGQPVPDQCAAVRPVSRA</sequence>
<accession>A0A4Q7ZQ69</accession>
<gene>
    <name evidence="3" type="ORF">EV385_4563</name>
</gene>